<dbReference type="GO" id="GO:0006310">
    <property type="term" value="P:DNA recombination"/>
    <property type="evidence" value="ECO:0007669"/>
    <property type="project" value="UniProtKB-KW"/>
</dbReference>
<evidence type="ECO:0000259" key="5">
    <source>
        <dbReference type="PROSITE" id="PS51898"/>
    </source>
</evidence>
<sequence length="459" mass="52180">MDASGYIKVIDGVYIYSRENAVTGIWHYYFKIGKRVFRKSTATTDINKAKIVAIHQFQEATINIDKVPAIAAAPAPAKTVSFKMVANRWLNTRREENDFERNNKVVTSYLIPFFDGVLKMKDISTITQSQINDYILWRRYYRVTGDGSKQTMNIYQRGGRQVKAEVVQYGALADSTLNRENITLNHIIKFAMSEGVVNPSALINVPRFKVEDDNRPHFTEQQADKLCHLARDRTKVKNTRNQRERRMVYNFAILLRYTGMRPGELLSVRWGDVDDKARIINLPGTKGANKTGKRKVPLLFKEAIDQIHQMRQDRRDELDGNEPKSGEHLFLKTDGTRIESLKTAFSNLVEACDFEPSKKGDFLSPYSFRHTFITQMCRSRAPIALTAKALGTSVEMIQKYYDHNITDDILMWMDTAKAEAPAPVQAPAPKSSGMLNLEFGTGGAYIEFGNDGVGVIRRD</sequence>
<dbReference type="eggNOG" id="COG0582">
    <property type="taxonomic scope" value="Bacteria"/>
</dbReference>
<dbReference type="GO" id="GO:0003677">
    <property type="term" value="F:DNA binding"/>
    <property type="evidence" value="ECO:0007669"/>
    <property type="project" value="UniProtKB-KW"/>
</dbReference>
<dbReference type="EMBL" id="AONQ01000001">
    <property type="protein sequence ID" value="EME72014.1"/>
    <property type="molecule type" value="Genomic_DNA"/>
</dbReference>
<evidence type="ECO:0000256" key="1">
    <source>
        <dbReference type="ARBA" id="ARBA00008857"/>
    </source>
</evidence>
<dbReference type="GO" id="GO:0015074">
    <property type="term" value="P:DNA integration"/>
    <property type="evidence" value="ECO:0007669"/>
    <property type="project" value="UniProtKB-KW"/>
</dbReference>
<dbReference type="STRING" id="1244869.H261_00505"/>
<dbReference type="PANTHER" id="PTHR30349">
    <property type="entry name" value="PHAGE INTEGRASE-RELATED"/>
    <property type="match status" value="1"/>
</dbReference>
<protein>
    <recommendedName>
        <fullName evidence="5">Tyr recombinase domain-containing protein</fullName>
    </recommendedName>
</protein>
<dbReference type="InterPro" id="IPR010998">
    <property type="entry name" value="Integrase_recombinase_N"/>
</dbReference>
<dbReference type="PANTHER" id="PTHR30349:SF64">
    <property type="entry name" value="PROPHAGE INTEGRASE INTD-RELATED"/>
    <property type="match status" value="1"/>
</dbReference>
<evidence type="ECO:0000256" key="2">
    <source>
        <dbReference type="ARBA" id="ARBA00022908"/>
    </source>
</evidence>
<dbReference type="Gene3D" id="1.10.443.10">
    <property type="entry name" value="Intergrase catalytic core"/>
    <property type="match status" value="1"/>
</dbReference>
<dbReference type="PROSITE" id="PS51898">
    <property type="entry name" value="TYR_RECOMBINASE"/>
    <property type="match status" value="1"/>
</dbReference>
<dbReference type="InterPro" id="IPR002104">
    <property type="entry name" value="Integrase_catalytic"/>
</dbReference>
<dbReference type="Pfam" id="PF00589">
    <property type="entry name" value="Phage_integrase"/>
    <property type="match status" value="1"/>
</dbReference>
<dbReference type="OrthoDB" id="102994at2"/>
<accession>M3AHI3</accession>
<evidence type="ECO:0000256" key="3">
    <source>
        <dbReference type="ARBA" id="ARBA00023125"/>
    </source>
</evidence>
<dbReference type="Proteomes" id="UP000011744">
    <property type="component" value="Unassembled WGS sequence"/>
</dbReference>
<dbReference type="RefSeq" id="WP_008613110.1">
    <property type="nucleotide sequence ID" value="NZ_AONQ01000001.1"/>
</dbReference>
<comment type="caution">
    <text evidence="6">The sequence shown here is derived from an EMBL/GenBank/DDBJ whole genome shotgun (WGS) entry which is preliminary data.</text>
</comment>
<keyword evidence="4" id="KW-0233">DNA recombination</keyword>
<keyword evidence="2" id="KW-0229">DNA integration</keyword>
<reference evidence="6 7" key="1">
    <citation type="journal article" date="2014" name="Genome Announc.">
        <title>Draft Genome Sequence of Magnetospirillum sp. Strain SO-1, a Freshwater Magnetotactic Bacterium Isolated from the Ol'khovka River, Russia.</title>
        <authorList>
            <person name="Grouzdev D.S."/>
            <person name="Dziuba M.V."/>
            <person name="Sukhacheva M.S."/>
            <person name="Mardanov A.V."/>
            <person name="Beletskiy A.V."/>
            <person name="Kuznetsov B.B."/>
            <person name="Skryabin K.G."/>
        </authorList>
    </citation>
    <scope>NUCLEOTIDE SEQUENCE [LARGE SCALE GENOMIC DNA]</scope>
    <source>
        <strain evidence="6 7">SO-1</strain>
    </source>
</reference>
<evidence type="ECO:0000313" key="7">
    <source>
        <dbReference type="Proteomes" id="UP000011744"/>
    </source>
</evidence>
<dbReference type="AlphaFoldDB" id="M3AHI3"/>
<keyword evidence="7" id="KW-1185">Reference proteome</keyword>
<name>M3AHI3_9PROT</name>
<gene>
    <name evidence="6" type="ORF">H261_00505</name>
</gene>
<dbReference type="PATRIC" id="fig|1244869.3.peg.97"/>
<organism evidence="6 7">
    <name type="scientific">Paramagnetospirillum caucaseum</name>
    <dbReference type="NCBI Taxonomy" id="1244869"/>
    <lineage>
        <taxon>Bacteria</taxon>
        <taxon>Pseudomonadati</taxon>
        <taxon>Pseudomonadota</taxon>
        <taxon>Alphaproteobacteria</taxon>
        <taxon>Rhodospirillales</taxon>
        <taxon>Magnetospirillaceae</taxon>
        <taxon>Paramagnetospirillum</taxon>
    </lineage>
</organism>
<dbReference type="SUPFAM" id="SSF56349">
    <property type="entry name" value="DNA breaking-rejoining enzymes"/>
    <property type="match status" value="1"/>
</dbReference>
<feature type="domain" description="Tyr recombinase" evidence="5">
    <location>
        <begin position="213"/>
        <end position="414"/>
    </location>
</feature>
<proteinExistence type="inferred from homology"/>
<dbReference type="InterPro" id="IPR011010">
    <property type="entry name" value="DNA_brk_join_enz"/>
</dbReference>
<dbReference type="CDD" id="cd00796">
    <property type="entry name" value="INT_Rci_Hp1_C"/>
    <property type="match status" value="1"/>
</dbReference>
<comment type="similarity">
    <text evidence="1">Belongs to the 'phage' integrase family.</text>
</comment>
<keyword evidence="3" id="KW-0238">DNA-binding</keyword>
<evidence type="ECO:0000256" key="4">
    <source>
        <dbReference type="ARBA" id="ARBA00023172"/>
    </source>
</evidence>
<dbReference type="InterPro" id="IPR013762">
    <property type="entry name" value="Integrase-like_cat_sf"/>
</dbReference>
<dbReference type="Gene3D" id="1.10.150.130">
    <property type="match status" value="1"/>
</dbReference>
<evidence type="ECO:0000313" key="6">
    <source>
        <dbReference type="EMBL" id="EME72014.1"/>
    </source>
</evidence>
<dbReference type="InterPro" id="IPR050090">
    <property type="entry name" value="Tyrosine_recombinase_XerCD"/>
</dbReference>